<protein>
    <submittedName>
        <fullName evidence="2">Glycosyltransferase family 2 protein</fullName>
    </submittedName>
</protein>
<dbReference type="Pfam" id="PF00535">
    <property type="entry name" value="Glycos_transf_2"/>
    <property type="match status" value="1"/>
</dbReference>
<evidence type="ECO:0000259" key="1">
    <source>
        <dbReference type="Pfam" id="PF00535"/>
    </source>
</evidence>
<evidence type="ECO:0000313" key="2">
    <source>
        <dbReference type="EMBL" id="MBS0028604.1"/>
    </source>
</evidence>
<gene>
    <name evidence="2" type="ORF">KE626_14885</name>
</gene>
<name>A0ABS5J082_9BACT</name>
<dbReference type="SUPFAM" id="SSF53448">
    <property type="entry name" value="Nucleotide-diphospho-sugar transferases"/>
    <property type="match status" value="1"/>
</dbReference>
<keyword evidence="3" id="KW-1185">Reference proteome</keyword>
<dbReference type="InterPro" id="IPR029044">
    <property type="entry name" value="Nucleotide-diphossugar_trans"/>
</dbReference>
<sequence length="319" mass="35815">MEKGITIIICTYNGSLRIPETLAHVAGQQFSDGTKWEVIFADNASTDNSSFVAATEWEKFDSTATNFTLIKENTPGKIYALHQAIAIAKYEYFIICDDDNWLDPYYAQTMCKTLDSDPLIGAAGGQSTAVTNGKALPEWFPEAAADYAVGKQSAATGDITKREYLWGAGLGSRTSLYKKMYLHFPSLLVGRKGAALTAGEDSEYCQRLILAGYKLYYNSDLIFRHFIPDARLERAYRDGQLNGFQASDAILDKYRMAIRLHDKYKDGLFAKSVAIINTFFKSIFTKKEKYRNQLQLLLKKDNHNDQVISAIRKFMDGNA</sequence>
<dbReference type="InterPro" id="IPR001173">
    <property type="entry name" value="Glyco_trans_2-like"/>
</dbReference>
<dbReference type="Proteomes" id="UP000676386">
    <property type="component" value="Unassembled WGS sequence"/>
</dbReference>
<dbReference type="CDD" id="cd00761">
    <property type="entry name" value="Glyco_tranf_GTA_type"/>
    <property type="match status" value="1"/>
</dbReference>
<proteinExistence type="predicted"/>
<dbReference type="RefSeq" id="WP_211973703.1">
    <property type="nucleotide sequence ID" value="NZ_CBFHAM010000075.1"/>
</dbReference>
<dbReference type="PANTHER" id="PTHR22916">
    <property type="entry name" value="GLYCOSYLTRANSFERASE"/>
    <property type="match status" value="1"/>
</dbReference>
<feature type="domain" description="Glycosyltransferase 2-like" evidence="1">
    <location>
        <begin position="6"/>
        <end position="125"/>
    </location>
</feature>
<dbReference type="Gene3D" id="3.90.550.10">
    <property type="entry name" value="Spore Coat Polysaccharide Biosynthesis Protein SpsA, Chain A"/>
    <property type="match status" value="1"/>
</dbReference>
<reference evidence="2 3" key="1">
    <citation type="submission" date="2021-04" db="EMBL/GenBank/DDBJ databases">
        <title>Chitinophaga sp. nov., isolated from the rhizosphere soil.</title>
        <authorList>
            <person name="He S."/>
        </authorList>
    </citation>
    <scope>NUCLEOTIDE SEQUENCE [LARGE SCALE GENOMIC DNA]</scope>
    <source>
        <strain evidence="2 3">2R12</strain>
    </source>
</reference>
<accession>A0ABS5J082</accession>
<comment type="caution">
    <text evidence="2">The sequence shown here is derived from an EMBL/GenBank/DDBJ whole genome shotgun (WGS) entry which is preliminary data.</text>
</comment>
<dbReference type="EMBL" id="JAGTXB010000006">
    <property type="protein sequence ID" value="MBS0028604.1"/>
    <property type="molecule type" value="Genomic_DNA"/>
</dbReference>
<organism evidence="2 3">
    <name type="scientific">Chitinophaga hostae</name>
    <dbReference type="NCBI Taxonomy" id="2831022"/>
    <lineage>
        <taxon>Bacteria</taxon>
        <taxon>Pseudomonadati</taxon>
        <taxon>Bacteroidota</taxon>
        <taxon>Chitinophagia</taxon>
        <taxon>Chitinophagales</taxon>
        <taxon>Chitinophagaceae</taxon>
        <taxon>Chitinophaga</taxon>
    </lineage>
</organism>
<evidence type="ECO:0000313" key="3">
    <source>
        <dbReference type="Proteomes" id="UP000676386"/>
    </source>
</evidence>